<evidence type="ECO:0000313" key="2">
    <source>
        <dbReference type="EMBL" id="CAH9096318.1"/>
    </source>
</evidence>
<dbReference type="Gene3D" id="1.20.1280.50">
    <property type="match status" value="1"/>
</dbReference>
<dbReference type="PROSITE" id="PS50181">
    <property type="entry name" value="FBOX"/>
    <property type="match status" value="1"/>
</dbReference>
<dbReference type="SUPFAM" id="SSF52047">
    <property type="entry name" value="RNI-like"/>
    <property type="match status" value="1"/>
</dbReference>
<sequence length="427" mass="48526">MARRRRSKPGSDLISQLPEDLKHKILERLDTRSAAKTALFSRQWKDVWLRHGQLVFGWEDCPNGGRDEDDFKFLVKTITNVLLLRTGPVKIFSFSIYRKFNTPEQSDLDGLCLFLSKNGIEQLHLSILPHPDSEKLTIPACIFSCPTIKRLYVDAIDFYGPVCAPHGSILSGVTSIIFTEVEFKAKASGTLPVNIPNLEELSLCWCHRIDNFVFSAPKLKSLIVVYANSPIDLKWFELHVLGIKNLSLTIDSVLVKPEKNIQEWFPTAMNLQVIKLHGFAFLCQKHIVLVIQLLKKCPNLLELGIEIKPKSQVSYEEEEEEADFPDLSIPKDPNRWFDDQDLCKLKSVKMQSFNGLREEVAFIKTILARAPALEEVIIKESVDIDTSLASKFKRKMTTFARASSKAEVIVTDTEYLVSSLKSLFPNF</sequence>
<dbReference type="Gene3D" id="3.80.10.10">
    <property type="entry name" value="Ribonuclease Inhibitor"/>
    <property type="match status" value="1"/>
</dbReference>
<organism evidence="2 3">
    <name type="scientific">Cuscuta epithymum</name>
    <dbReference type="NCBI Taxonomy" id="186058"/>
    <lineage>
        <taxon>Eukaryota</taxon>
        <taxon>Viridiplantae</taxon>
        <taxon>Streptophyta</taxon>
        <taxon>Embryophyta</taxon>
        <taxon>Tracheophyta</taxon>
        <taxon>Spermatophyta</taxon>
        <taxon>Magnoliopsida</taxon>
        <taxon>eudicotyledons</taxon>
        <taxon>Gunneridae</taxon>
        <taxon>Pentapetalae</taxon>
        <taxon>asterids</taxon>
        <taxon>lamiids</taxon>
        <taxon>Solanales</taxon>
        <taxon>Convolvulaceae</taxon>
        <taxon>Cuscuteae</taxon>
        <taxon>Cuscuta</taxon>
        <taxon>Cuscuta subgen. Cuscuta</taxon>
    </lineage>
</organism>
<dbReference type="SUPFAM" id="SSF81383">
    <property type="entry name" value="F-box domain"/>
    <property type="match status" value="1"/>
</dbReference>
<protein>
    <recommendedName>
        <fullName evidence="1">F-box domain-containing protein</fullName>
    </recommendedName>
</protein>
<dbReference type="PANTHER" id="PTHR34145">
    <property type="entry name" value="OS02G0105600 PROTEIN"/>
    <property type="match status" value="1"/>
</dbReference>
<name>A0AAV0DCK1_9ASTE</name>
<dbReference type="InterPro" id="IPR032675">
    <property type="entry name" value="LRR_dom_sf"/>
</dbReference>
<gene>
    <name evidence="2" type="ORF">CEPIT_LOCUS13691</name>
</gene>
<dbReference type="Pfam" id="PF00646">
    <property type="entry name" value="F-box"/>
    <property type="match status" value="1"/>
</dbReference>
<feature type="domain" description="F-box" evidence="1">
    <location>
        <begin position="11"/>
        <end position="47"/>
    </location>
</feature>
<dbReference type="EMBL" id="CAMAPF010000087">
    <property type="protein sequence ID" value="CAH9096318.1"/>
    <property type="molecule type" value="Genomic_DNA"/>
</dbReference>
<dbReference type="InterPro" id="IPR001810">
    <property type="entry name" value="F-box_dom"/>
</dbReference>
<dbReference type="AlphaFoldDB" id="A0AAV0DCK1"/>
<comment type="caution">
    <text evidence="2">The sequence shown here is derived from an EMBL/GenBank/DDBJ whole genome shotgun (WGS) entry which is preliminary data.</text>
</comment>
<evidence type="ECO:0000259" key="1">
    <source>
        <dbReference type="PROSITE" id="PS50181"/>
    </source>
</evidence>
<dbReference type="Proteomes" id="UP001152523">
    <property type="component" value="Unassembled WGS sequence"/>
</dbReference>
<proteinExistence type="predicted"/>
<keyword evidence="3" id="KW-1185">Reference proteome</keyword>
<reference evidence="2" key="1">
    <citation type="submission" date="2022-07" db="EMBL/GenBank/DDBJ databases">
        <authorList>
            <person name="Macas J."/>
            <person name="Novak P."/>
            <person name="Neumann P."/>
        </authorList>
    </citation>
    <scope>NUCLEOTIDE SEQUENCE</scope>
</reference>
<accession>A0AAV0DCK1</accession>
<dbReference type="InterPro" id="IPR053772">
    <property type="entry name" value="At1g61320/At1g61330-like"/>
</dbReference>
<dbReference type="InterPro" id="IPR036047">
    <property type="entry name" value="F-box-like_dom_sf"/>
</dbReference>
<evidence type="ECO:0000313" key="3">
    <source>
        <dbReference type="Proteomes" id="UP001152523"/>
    </source>
</evidence>